<dbReference type="EMBL" id="KN731059">
    <property type="protein sequence ID" value="KIH60334.1"/>
    <property type="molecule type" value="Genomic_DNA"/>
</dbReference>
<feature type="compositionally biased region" description="Basic and acidic residues" evidence="1">
    <location>
        <begin position="53"/>
        <end position="73"/>
    </location>
</feature>
<protein>
    <submittedName>
        <fullName evidence="2">Uncharacterized protein</fullName>
    </submittedName>
</protein>
<evidence type="ECO:0000313" key="2">
    <source>
        <dbReference type="EMBL" id="KIH60334.1"/>
    </source>
</evidence>
<name>A0A0C2GMX1_9BILA</name>
<accession>A0A0C2GMX1</accession>
<gene>
    <name evidence="2" type="ORF">ANCDUO_09419</name>
</gene>
<reference evidence="2 3" key="1">
    <citation type="submission" date="2013-12" db="EMBL/GenBank/DDBJ databases">
        <title>Draft genome of the parsitic nematode Ancylostoma duodenale.</title>
        <authorList>
            <person name="Mitreva M."/>
        </authorList>
    </citation>
    <scope>NUCLEOTIDE SEQUENCE [LARGE SCALE GENOMIC DNA]</scope>
    <source>
        <strain evidence="2 3">Zhejiang</strain>
    </source>
</reference>
<proteinExistence type="predicted"/>
<dbReference type="AlphaFoldDB" id="A0A0C2GMX1"/>
<dbReference type="OrthoDB" id="2985014at2759"/>
<sequence>MQSLVCCRNGFRHLLLVLGFFCLTSVNSNYIIINFTFICMAKPLGGEDVSSADNKKKEKKGKNGIEREASGSK</sequence>
<evidence type="ECO:0000256" key="1">
    <source>
        <dbReference type="SAM" id="MobiDB-lite"/>
    </source>
</evidence>
<feature type="region of interest" description="Disordered" evidence="1">
    <location>
        <begin position="45"/>
        <end position="73"/>
    </location>
</feature>
<evidence type="ECO:0000313" key="3">
    <source>
        <dbReference type="Proteomes" id="UP000054047"/>
    </source>
</evidence>
<keyword evidence="3" id="KW-1185">Reference proteome</keyword>
<organism evidence="2 3">
    <name type="scientific">Ancylostoma duodenale</name>
    <dbReference type="NCBI Taxonomy" id="51022"/>
    <lineage>
        <taxon>Eukaryota</taxon>
        <taxon>Metazoa</taxon>
        <taxon>Ecdysozoa</taxon>
        <taxon>Nematoda</taxon>
        <taxon>Chromadorea</taxon>
        <taxon>Rhabditida</taxon>
        <taxon>Rhabditina</taxon>
        <taxon>Rhabditomorpha</taxon>
        <taxon>Strongyloidea</taxon>
        <taxon>Ancylostomatidae</taxon>
        <taxon>Ancylostomatinae</taxon>
        <taxon>Ancylostoma</taxon>
    </lineage>
</organism>
<dbReference type="Proteomes" id="UP000054047">
    <property type="component" value="Unassembled WGS sequence"/>
</dbReference>